<dbReference type="Gene3D" id="2.90.10.10">
    <property type="entry name" value="Bulb-type lectin domain"/>
    <property type="match status" value="1"/>
</dbReference>
<accession>A0A835YA27</accession>
<keyword evidence="3" id="KW-1185">Reference proteome</keyword>
<protein>
    <recommendedName>
        <fullName evidence="1">Bulb-type lectin domain-containing protein</fullName>
    </recommendedName>
</protein>
<comment type="caution">
    <text evidence="2">The sequence shown here is derived from an EMBL/GenBank/DDBJ whole genome shotgun (WGS) entry which is preliminary data.</text>
</comment>
<gene>
    <name evidence="2" type="ORF">HYH03_004676</name>
</gene>
<dbReference type="EMBL" id="JAEHOE010000014">
    <property type="protein sequence ID" value="KAG2497528.1"/>
    <property type="molecule type" value="Genomic_DNA"/>
</dbReference>
<evidence type="ECO:0000259" key="1">
    <source>
        <dbReference type="PROSITE" id="PS50927"/>
    </source>
</evidence>
<feature type="domain" description="Bulb-type lectin" evidence="1">
    <location>
        <begin position="1"/>
        <end position="102"/>
    </location>
</feature>
<proteinExistence type="predicted"/>
<dbReference type="InterPro" id="IPR036426">
    <property type="entry name" value="Bulb-type_lectin_dom_sf"/>
</dbReference>
<name>A0A835YA27_9CHLO</name>
<evidence type="ECO:0000313" key="2">
    <source>
        <dbReference type="EMBL" id="KAG2497528.1"/>
    </source>
</evidence>
<dbReference type="PROSITE" id="PS50927">
    <property type="entry name" value="BULB_LECTIN"/>
    <property type="match status" value="1"/>
</dbReference>
<organism evidence="2 3">
    <name type="scientific">Edaphochlamys debaryana</name>
    <dbReference type="NCBI Taxonomy" id="47281"/>
    <lineage>
        <taxon>Eukaryota</taxon>
        <taxon>Viridiplantae</taxon>
        <taxon>Chlorophyta</taxon>
        <taxon>core chlorophytes</taxon>
        <taxon>Chlorophyceae</taxon>
        <taxon>CS clade</taxon>
        <taxon>Chlamydomonadales</taxon>
        <taxon>Chlamydomonadales incertae sedis</taxon>
        <taxon>Edaphochlamys</taxon>
    </lineage>
</organism>
<dbReference type="InterPro" id="IPR001480">
    <property type="entry name" value="Bulb-type_lectin_dom"/>
</dbReference>
<dbReference type="Proteomes" id="UP000612055">
    <property type="component" value="Unassembled WGS sequence"/>
</dbReference>
<dbReference type="AlphaFoldDB" id="A0A835YA27"/>
<dbReference type="SUPFAM" id="SSF51110">
    <property type="entry name" value="alpha-D-mannose-specific plant lectins"/>
    <property type="match status" value="1"/>
</dbReference>
<sequence>MPGGALNASAGCALRCGLYQPAPGGTGQDGFCNTIRSPSQRISFMLQASDGNLVLADRDRGKVYWASGTGIKNATDHVLYLTANGTWVLYGSGLNVTWVERADSVTKPAGPWISKQRSFPMNGGPDNGPYRMVVHDEGGWAEIVNVYGIPTWWTIPECPLRREANQSCSPVRIVGCRSHCGLYQGLSGSQEDGCNYWWSPTRTHALVLGGDGVLGLFRANGSSGGLFLGSPLWAAGTSLSGATNASFVLEPNGTWTLRGAGTGMPYGVRATSEEPATVGGSLSFPENAGLALGPFSLNVLDSGTLELRNGEGGVAWRTVPCPAAPSCVRAPAGYSGSDWCTHDGSTFFNAIDCGDDGPGSTDLACTDWFGGRWVMLSSQGCVSRGGFYYQVPVNVSWCPTAFVTPRSCPDDPLWCHNPGDRFTAADCDADGLLDAACVAADGRLLTRRSSDIAPAPASPAAASTA</sequence>
<reference evidence="2" key="1">
    <citation type="journal article" date="2020" name="bioRxiv">
        <title>Comparative genomics of Chlamydomonas.</title>
        <authorList>
            <person name="Craig R.J."/>
            <person name="Hasan A.R."/>
            <person name="Ness R.W."/>
            <person name="Keightley P.D."/>
        </authorList>
    </citation>
    <scope>NUCLEOTIDE SEQUENCE</scope>
    <source>
        <strain evidence="2">CCAP 11/70</strain>
    </source>
</reference>
<evidence type="ECO:0000313" key="3">
    <source>
        <dbReference type="Proteomes" id="UP000612055"/>
    </source>
</evidence>